<dbReference type="GO" id="GO:0005886">
    <property type="term" value="C:plasma membrane"/>
    <property type="evidence" value="ECO:0007669"/>
    <property type="project" value="UniProtKB-SubCell"/>
</dbReference>
<evidence type="ECO:0000256" key="7">
    <source>
        <dbReference type="ARBA" id="ARBA00023136"/>
    </source>
</evidence>
<feature type="domain" description="ArnT-like N-terminal" evidence="9">
    <location>
        <begin position="60"/>
        <end position="218"/>
    </location>
</feature>
<dbReference type="GO" id="GO:0000030">
    <property type="term" value="F:mannosyltransferase activity"/>
    <property type="evidence" value="ECO:0007669"/>
    <property type="project" value="InterPro"/>
</dbReference>
<dbReference type="PANTHER" id="PTHR33908:SF11">
    <property type="entry name" value="MEMBRANE PROTEIN"/>
    <property type="match status" value="1"/>
</dbReference>
<evidence type="ECO:0000256" key="4">
    <source>
        <dbReference type="ARBA" id="ARBA00022679"/>
    </source>
</evidence>
<proteinExistence type="predicted"/>
<keyword evidence="7 8" id="KW-0472">Membrane</keyword>
<reference evidence="10 11" key="1">
    <citation type="journal article" date="2016" name="Nat. Commun.">
        <title>Thousands of microbial genomes shed light on interconnected biogeochemical processes in an aquifer system.</title>
        <authorList>
            <person name="Anantharaman K."/>
            <person name="Brown C.T."/>
            <person name="Hug L.A."/>
            <person name="Sharon I."/>
            <person name="Castelle C.J."/>
            <person name="Probst A.J."/>
            <person name="Thomas B.C."/>
            <person name="Singh A."/>
            <person name="Wilkins M.J."/>
            <person name="Karaoz U."/>
            <person name="Brodie E.L."/>
            <person name="Williams K.H."/>
            <person name="Hubbard S.S."/>
            <person name="Banfield J.F."/>
        </authorList>
    </citation>
    <scope>NUCLEOTIDE SEQUENCE [LARGE SCALE GENOMIC DNA]</scope>
</reference>
<comment type="caution">
    <text evidence="10">The sequence shown here is derived from an EMBL/GenBank/DDBJ whole genome shotgun (WGS) entry which is preliminary data.</text>
</comment>
<evidence type="ECO:0000256" key="6">
    <source>
        <dbReference type="ARBA" id="ARBA00022989"/>
    </source>
</evidence>
<evidence type="ECO:0000256" key="8">
    <source>
        <dbReference type="SAM" id="Phobius"/>
    </source>
</evidence>
<evidence type="ECO:0000256" key="3">
    <source>
        <dbReference type="ARBA" id="ARBA00022676"/>
    </source>
</evidence>
<dbReference type="InterPro" id="IPR050297">
    <property type="entry name" value="LipidA_mod_glycosyltrf_83"/>
</dbReference>
<feature type="transmembrane region" description="Helical" evidence="8">
    <location>
        <begin position="158"/>
        <end position="191"/>
    </location>
</feature>
<keyword evidence="4" id="KW-0808">Transferase</keyword>
<feature type="transmembrane region" description="Helical" evidence="8">
    <location>
        <begin position="88"/>
        <end position="105"/>
    </location>
</feature>
<dbReference type="EMBL" id="MGGP01000019">
    <property type="protein sequence ID" value="OGM31965.1"/>
    <property type="molecule type" value="Genomic_DNA"/>
</dbReference>
<feature type="transmembrane region" description="Helical" evidence="8">
    <location>
        <begin position="111"/>
        <end position="128"/>
    </location>
</feature>
<dbReference type="AlphaFoldDB" id="A0A1F7YZR1"/>
<evidence type="ECO:0000313" key="11">
    <source>
        <dbReference type="Proteomes" id="UP000178870"/>
    </source>
</evidence>
<dbReference type="GO" id="GO:0006493">
    <property type="term" value="P:protein O-linked glycosylation"/>
    <property type="evidence" value="ECO:0007669"/>
    <property type="project" value="InterPro"/>
</dbReference>
<feature type="transmembrane region" description="Helical" evidence="8">
    <location>
        <begin position="319"/>
        <end position="336"/>
    </location>
</feature>
<organism evidence="10 11">
    <name type="scientific">Candidatus Woesebacteria bacterium RIFCSPHIGHO2_01_FULL_44_21</name>
    <dbReference type="NCBI Taxonomy" id="1802503"/>
    <lineage>
        <taxon>Bacteria</taxon>
        <taxon>Candidatus Woeseibacteriota</taxon>
    </lineage>
</organism>
<gene>
    <name evidence="10" type="ORF">A2803_02655</name>
</gene>
<evidence type="ECO:0000259" key="9">
    <source>
        <dbReference type="Pfam" id="PF02366"/>
    </source>
</evidence>
<dbReference type="Pfam" id="PF02366">
    <property type="entry name" value="PMT"/>
    <property type="match status" value="1"/>
</dbReference>
<keyword evidence="3" id="KW-0328">Glycosyltransferase</keyword>
<evidence type="ECO:0000256" key="1">
    <source>
        <dbReference type="ARBA" id="ARBA00004651"/>
    </source>
</evidence>
<dbReference type="Proteomes" id="UP000178870">
    <property type="component" value="Unassembled WGS sequence"/>
</dbReference>
<evidence type="ECO:0000256" key="5">
    <source>
        <dbReference type="ARBA" id="ARBA00022692"/>
    </source>
</evidence>
<protein>
    <recommendedName>
        <fullName evidence="9">ArnT-like N-terminal domain-containing protein</fullName>
    </recommendedName>
</protein>
<evidence type="ECO:0000313" key="10">
    <source>
        <dbReference type="EMBL" id="OGM31965.1"/>
    </source>
</evidence>
<dbReference type="PANTHER" id="PTHR33908">
    <property type="entry name" value="MANNOSYLTRANSFERASE YKCB-RELATED"/>
    <property type="match status" value="1"/>
</dbReference>
<feature type="transmembrane region" description="Helical" evidence="8">
    <location>
        <begin position="343"/>
        <end position="364"/>
    </location>
</feature>
<sequence>MTKKWTRTIVGLVLILLCAFLLRIYQLNLIPVFVDEAIYVRWAQVMRAEPSLRFLPLSDGKQPLFMWAVIPFFKFIADPLIAGRVVSVLTGLGTTAGVAALGYLLFKSRKVALLASLLYALSPFAVFFDRMALVDSMLSFFGVWTLVFLILATKKLSLGFAFLAAFALGGALLTKSPALFIALLSPLALVFTQKAKVKKIQSLNYFKSIGLLLAVFAVAFAMYNILRLGENFHMIGSRNMDYVFPYSRILESPLDPLLPYLDRAVEWLVIMGPVALLGLAATGFFGNFRKYKIEVLVLFAFAALPIVVQAEYARVFTSRYIFFTLPALVVLAAASLKKFNKPAGLYGVSVLVAVFLVQSLLFYVEFFKNPEKANWPEHDGYLADWTAGTGIKEAAEIIKAARDVNPGKDIVVGTEGYFGTLPDGLQIYLEKEPNITVIGVGLDISHVPDSLSESAKAGNITYLVANSSRLAFVRPFEEYGLKIIKSWEKAENRLGKRDVFYMFEL</sequence>
<keyword evidence="6 8" id="KW-1133">Transmembrane helix</keyword>
<dbReference type="GO" id="GO:0016763">
    <property type="term" value="F:pentosyltransferase activity"/>
    <property type="evidence" value="ECO:0007669"/>
    <property type="project" value="TreeGrafter"/>
</dbReference>
<evidence type="ECO:0000256" key="2">
    <source>
        <dbReference type="ARBA" id="ARBA00022475"/>
    </source>
</evidence>
<accession>A0A1F7YZR1</accession>
<feature type="transmembrane region" description="Helical" evidence="8">
    <location>
        <begin position="203"/>
        <end position="226"/>
    </location>
</feature>
<feature type="transmembrane region" description="Helical" evidence="8">
    <location>
        <begin position="267"/>
        <end position="288"/>
    </location>
</feature>
<keyword evidence="5 8" id="KW-0812">Transmembrane</keyword>
<feature type="transmembrane region" description="Helical" evidence="8">
    <location>
        <begin position="295"/>
        <end position="313"/>
    </location>
</feature>
<dbReference type="InterPro" id="IPR003342">
    <property type="entry name" value="ArnT-like_N"/>
</dbReference>
<name>A0A1F7YZR1_9BACT</name>
<comment type="subcellular location">
    <subcellularLocation>
        <location evidence="1">Cell membrane</location>
        <topology evidence="1">Multi-pass membrane protein</topology>
    </subcellularLocation>
</comment>
<feature type="transmembrane region" description="Helical" evidence="8">
    <location>
        <begin position="133"/>
        <end position="152"/>
    </location>
</feature>
<keyword evidence="2" id="KW-1003">Cell membrane</keyword>
<dbReference type="GO" id="GO:0009103">
    <property type="term" value="P:lipopolysaccharide biosynthetic process"/>
    <property type="evidence" value="ECO:0007669"/>
    <property type="project" value="UniProtKB-ARBA"/>
</dbReference>